<evidence type="ECO:0000256" key="1">
    <source>
        <dbReference type="ARBA" id="ARBA00003412"/>
    </source>
</evidence>
<dbReference type="Pfam" id="PF00069">
    <property type="entry name" value="Pkinase"/>
    <property type="match status" value="1"/>
</dbReference>
<protein>
    <recommendedName>
        <fullName evidence="2">Serine/threonine-protein kinase 40</fullName>
    </recommendedName>
</protein>
<reference evidence="5" key="2">
    <citation type="journal article" date="2018" name="Environ. Sci. Technol.">
        <title>The Toxicogenome of Hyalella azteca: A Model for Sediment Ecotoxicology and Evolutionary Toxicology.</title>
        <authorList>
            <person name="Poynton H.C."/>
            <person name="Hasenbein S."/>
            <person name="Benoit J.B."/>
            <person name="Sepulveda M.S."/>
            <person name="Poelchau M.F."/>
            <person name="Hughes D.S.T."/>
            <person name="Murali S.C."/>
            <person name="Chen S."/>
            <person name="Glastad K.M."/>
            <person name="Goodisman M.A.D."/>
            <person name="Werren J.H."/>
            <person name="Vineis J.H."/>
            <person name="Bowen J.L."/>
            <person name="Friedrich M."/>
            <person name="Jones J."/>
            <person name="Robertson H.M."/>
            <person name="Feyereisen R."/>
            <person name="Mechler-Hickson A."/>
            <person name="Mathers N."/>
            <person name="Lee C.E."/>
            <person name="Colbourne J.K."/>
            <person name="Biales A."/>
            <person name="Johnston J.S."/>
            <person name="Wellborn G.A."/>
            <person name="Rosendale A.J."/>
            <person name="Cridge A.G."/>
            <person name="Munoz-Torres M.C."/>
            <person name="Bain P.A."/>
            <person name="Manny A.R."/>
            <person name="Major K.M."/>
            <person name="Lambert F.N."/>
            <person name="Vulpe C.D."/>
            <person name="Tuck P."/>
            <person name="Blalock B.J."/>
            <person name="Lin Y.Y."/>
            <person name="Smith M.E."/>
            <person name="Ochoa-Acuna H."/>
            <person name="Chen M.M."/>
            <person name="Childers C.P."/>
            <person name="Qu J."/>
            <person name="Dugan S."/>
            <person name="Lee S.L."/>
            <person name="Chao H."/>
            <person name="Dinh H."/>
            <person name="Han Y."/>
            <person name="Doddapaneni H."/>
            <person name="Worley K.C."/>
            <person name="Muzny D.M."/>
            <person name="Gibbs R.A."/>
            <person name="Richards S."/>
        </authorList>
    </citation>
    <scope>NUCLEOTIDE SEQUENCE</scope>
    <source>
        <strain evidence="5">HAZT.00-mixed</strain>
        <tissue evidence="5">Whole organism</tissue>
    </source>
</reference>
<dbReference type="EMBL" id="JQDR03013027">
    <property type="protein sequence ID" value="KAA0190277.1"/>
    <property type="molecule type" value="Genomic_DNA"/>
</dbReference>
<evidence type="ECO:0000256" key="2">
    <source>
        <dbReference type="ARBA" id="ARBA00016813"/>
    </source>
</evidence>
<dbReference type="SUPFAM" id="SSF56112">
    <property type="entry name" value="Protein kinase-like (PK-like)"/>
    <property type="match status" value="1"/>
</dbReference>
<gene>
    <name evidence="5" type="ORF">HAZT_HAZT003694</name>
</gene>
<dbReference type="InterPro" id="IPR008271">
    <property type="entry name" value="Ser/Thr_kinase_AS"/>
</dbReference>
<accession>A0A6A0GWA7</accession>
<dbReference type="InterPro" id="IPR024104">
    <property type="entry name" value="Tribbles/Ser_Thr_kinase_40"/>
</dbReference>
<dbReference type="InterPro" id="IPR011009">
    <property type="entry name" value="Kinase-like_dom_sf"/>
</dbReference>
<dbReference type="PROSITE" id="PS00108">
    <property type="entry name" value="PROTEIN_KINASE_ST"/>
    <property type="match status" value="1"/>
</dbReference>
<dbReference type="Gene3D" id="1.10.510.10">
    <property type="entry name" value="Transferase(Phosphotransferase) domain 1"/>
    <property type="match status" value="1"/>
</dbReference>
<dbReference type="PROSITE" id="PS50011">
    <property type="entry name" value="PROTEIN_KINASE_DOM"/>
    <property type="match status" value="1"/>
</dbReference>
<reference evidence="5" key="1">
    <citation type="submission" date="2014-08" db="EMBL/GenBank/DDBJ databases">
        <authorList>
            <person name="Murali S."/>
            <person name="Richards S."/>
            <person name="Bandaranaike D."/>
            <person name="Bellair M."/>
            <person name="Blankenburg K."/>
            <person name="Chao H."/>
            <person name="Dinh H."/>
            <person name="Doddapaneni H."/>
            <person name="Dugan-Rocha S."/>
            <person name="Elkadiri S."/>
            <person name="Gnanaolivu R."/>
            <person name="Hughes D."/>
            <person name="Lee S."/>
            <person name="Li M."/>
            <person name="Ming W."/>
            <person name="Munidasa M."/>
            <person name="Muniz J."/>
            <person name="Nguyen L."/>
            <person name="Osuji N."/>
            <person name="Pu L.-L."/>
            <person name="Puazo M."/>
            <person name="Skinner E."/>
            <person name="Qu C."/>
            <person name="Quiroz J."/>
            <person name="Raj R."/>
            <person name="Weissenberger G."/>
            <person name="Xin Y."/>
            <person name="Zou X."/>
            <person name="Han Y."/>
            <person name="Worley K."/>
            <person name="Muzny D."/>
            <person name="Gibbs R."/>
        </authorList>
    </citation>
    <scope>NUCLEOTIDE SEQUENCE</scope>
    <source>
        <strain evidence="5">HAZT.00-mixed</strain>
        <tissue evidence="5">Whole organism</tissue>
    </source>
</reference>
<feature type="compositionally biased region" description="Polar residues" evidence="3">
    <location>
        <begin position="1"/>
        <end position="16"/>
    </location>
</feature>
<dbReference type="OrthoDB" id="410920at2759"/>
<feature type="domain" description="Protein kinase" evidence="4">
    <location>
        <begin position="97"/>
        <end position="445"/>
    </location>
</feature>
<dbReference type="GO" id="GO:0005524">
    <property type="term" value="F:ATP binding"/>
    <property type="evidence" value="ECO:0007669"/>
    <property type="project" value="InterPro"/>
</dbReference>
<sequence length="462" mass="52073">MSNRTGQSAATGNDPRSTTEKSKKGGKIRSQLLHPPGEIKGHTSSPLAFSVADDPSELRCLKKNTNLMRVNKILKDVTLPTTNKVRKNRRMYRAGDYWLGPYLGSSPVNSVVQCLARKVGTDEFYTMKVLTIYEGEDETQDDRQGKMLLHTEHSLLSMLKDTPGVIGMHALFQDYAFDCVRRSSSSTRNSGEGRRFIPRFLGIGHRGRFGPIDDFLYDAADVSDPRDLDCLYTGRIVRRLCLVLDCVTPHEFSNKTDHLMNLQHYVIARQALPELEALTILYHTAAVVHSIHEKNIVHRDLKLGNLVVERGSGRVILTNLCLGQFLMPGCPKLQDQRGSPAYISPDVLSAQPYRGKPSDMWSLGVVLFTMLYGHFPFYDKVPHELFKKIKAAKYIIPRCDMLPFWHLMNDNVKGDTVDLIHCLLEVKPSVRYTSGQLLARLSASIPARLALESRRVTPHVFQ</sequence>
<reference evidence="5" key="3">
    <citation type="submission" date="2019-06" db="EMBL/GenBank/DDBJ databases">
        <authorList>
            <person name="Poynton C."/>
            <person name="Hasenbein S."/>
            <person name="Benoit J.B."/>
            <person name="Sepulveda M.S."/>
            <person name="Poelchau M.F."/>
            <person name="Murali S.C."/>
            <person name="Chen S."/>
            <person name="Glastad K.M."/>
            <person name="Werren J.H."/>
            <person name="Vineis J.H."/>
            <person name="Bowen J.L."/>
            <person name="Friedrich M."/>
            <person name="Jones J."/>
            <person name="Robertson H.M."/>
            <person name="Feyereisen R."/>
            <person name="Mechler-Hickson A."/>
            <person name="Mathers N."/>
            <person name="Lee C.E."/>
            <person name="Colbourne J.K."/>
            <person name="Biales A."/>
            <person name="Johnston J.S."/>
            <person name="Wellborn G.A."/>
            <person name="Rosendale A.J."/>
            <person name="Cridge A.G."/>
            <person name="Munoz-Torres M.C."/>
            <person name="Bain P.A."/>
            <person name="Manny A.R."/>
            <person name="Major K.M."/>
            <person name="Lambert F.N."/>
            <person name="Vulpe C.D."/>
            <person name="Tuck P."/>
            <person name="Blalock B.J."/>
            <person name="Lin Y.-Y."/>
            <person name="Smith M.E."/>
            <person name="Ochoa-Acuna H."/>
            <person name="Chen M.-J.M."/>
            <person name="Childers C.P."/>
            <person name="Qu J."/>
            <person name="Dugan S."/>
            <person name="Lee S.L."/>
            <person name="Chao H."/>
            <person name="Dinh H."/>
            <person name="Han Y."/>
            <person name="Doddapaneni H."/>
            <person name="Worley K.C."/>
            <person name="Muzny D.M."/>
            <person name="Gibbs R.A."/>
            <person name="Richards S."/>
        </authorList>
    </citation>
    <scope>NUCLEOTIDE SEQUENCE</scope>
    <source>
        <strain evidence="5">HAZT.00-mixed</strain>
        <tissue evidence="5">Whole organism</tissue>
    </source>
</reference>
<evidence type="ECO:0000259" key="4">
    <source>
        <dbReference type="PROSITE" id="PS50011"/>
    </source>
</evidence>
<feature type="region of interest" description="Disordered" evidence="3">
    <location>
        <begin position="1"/>
        <end position="43"/>
    </location>
</feature>
<dbReference type="PANTHER" id="PTHR22961">
    <property type="entry name" value="SER/THR PROTEIN KINASE-TRB"/>
    <property type="match status" value="1"/>
</dbReference>
<dbReference type="Proteomes" id="UP000711488">
    <property type="component" value="Unassembled WGS sequence"/>
</dbReference>
<comment type="caution">
    <text evidence="5">The sequence shown here is derived from an EMBL/GenBank/DDBJ whole genome shotgun (WGS) entry which is preliminary data.</text>
</comment>
<name>A0A6A0GWA7_HYAAZ</name>
<dbReference type="PANTHER" id="PTHR22961:SF16">
    <property type="entry name" value="SERINE_THREONINE-PROTEIN KINASE 40"/>
    <property type="match status" value="1"/>
</dbReference>
<dbReference type="AlphaFoldDB" id="A0A6A0GWA7"/>
<dbReference type="InterPro" id="IPR000719">
    <property type="entry name" value="Prot_kinase_dom"/>
</dbReference>
<dbReference type="SMART" id="SM00220">
    <property type="entry name" value="S_TKc"/>
    <property type="match status" value="1"/>
</dbReference>
<evidence type="ECO:0000313" key="5">
    <source>
        <dbReference type="EMBL" id="KAA0190277.1"/>
    </source>
</evidence>
<evidence type="ECO:0000256" key="3">
    <source>
        <dbReference type="SAM" id="MobiDB-lite"/>
    </source>
</evidence>
<dbReference type="GO" id="GO:0004672">
    <property type="term" value="F:protein kinase activity"/>
    <property type="evidence" value="ECO:0007669"/>
    <property type="project" value="InterPro"/>
</dbReference>
<comment type="function">
    <text evidence="1">May be a negative regulator of NF-kappa-B and p53-mediated gene transcription.</text>
</comment>
<proteinExistence type="predicted"/>
<organism evidence="5">
    <name type="scientific">Hyalella azteca</name>
    <name type="common">Amphipod</name>
    <dbReference type="NCBI Taxonomy" id="294128"/>
    <lineage>
        <taxon>Eukaryota</taxon>
        <taxon>Metazoa</taxon>
        <taxon>Ecdysozoa</taxon>
        <taxon>Arthropoda</taxon>
        <taxon>Crustacea</taxon>
        <taxon>Multicrustacea</taxon>
        <taxon>Malacostraca</taxon>
        <taxon>Eumalacostraca</taxon>
        <taxon>Peracarida</taxon>
        <taxon>Amphipoda</taxon>
        <taxon>Senticaudata</taxon>
        <taxon>Talitrida</taxon>
        <taxon>Talitroidea</taxon>
        <taxon>Hyalellidae</taxon>
        <taxon>Hyalella</taxon>
    </lineage>
</organism>
<feature type="non-terminal residue" evidence="5">
    <location>
        <position position="462"/>
    </location>
</feature>